<dbReference type="Proteomes" id="UP000005459">
    <property type="component" value="Unassembled WGS sequence"/>
</dbReference>
<feature type="transmembrane region" description="Helical" evidence="1">
    <location>
        <begin position="162"/>
        <end position="181"/>
    </location>
</feature>
<feature type="transmembrane region" description="Helical" evidence="1">
    <location>
        <begin position="138"/>
        <end position="156"/>
    </location>
</feature>
<sequence>MVTMKLFEETRTRLLWLLPLAKTIHRLTATQLIATVTIFIVGQVSLVTAMFLPLKAILLLASNGVPRYLSGFVTHETKDAFIVVLVIGALLAYGVYMLCERIIADQLRRGAARILAQNKKLWLFPNEQTLIRTHYLRFCRIVASVILFALATGLGFLVAPLVFSAVLVVVIFEYVLADRFLRRDSAFTAMIVKTFREDRSRFFTILANLNFLIGFVLLFAQFLSSDSRNVIIAILTFLLLRQMTNRLRLAVQDFIALSDDRYRINPLFHTNMRYAPPANRQQESFLQGMSLERRSLWIPDVLASVTGAKRTEIAQSLWNDTASLGIAAFDIRMRPGETKTYDFFLRCFSSTQQHLAEHEAKLFESPTPPSIAPRYLGRSMVGDSIVHVFKGLPAEQPTGPVFNRRLRKLLRACEQTPLSTDLRDSYLRTHRTLSQRLEAALIERLGLAVENAADREVLDFLRTTLPVISRDLASLPMVLDNSDLTRPFCRIDDEGNLIAWAWHRWKIDVHTARTLDTTEGKPLRLEPMTAIPEDLMYGDTARRILASRLLCLESASRRGMLREGLGIAREIRGMWERLSAPLECASTSE</sequence>
<evidence type="ECO:0000313" key="2">
    <source>
        <dbReference type="EMBL" id="EGV15964.1"/>
    </source>
</evidence>
<feature type="transmembrane region" description="Helical" evidence="1">
    <location>
        <begin position="202"/>
        <end position="222"/>
    </location>
</feature>
<feature type="transmembrane region" description="Helical" evidence="1">
    <location>
        <begin position="80"/>
        <end position="99"/>
    </location>
</feature>
<dbReference type="EMBL" id="AFWV01000028">
    <property type="protein sequence ID" value="EGV15964.1"/>
    <property type="molecule type" value="Genomic_DNA"/>
</dbReference>
<dbReference type="STRING" id="768671.ThimaDRAFT_4763"/>
<protein>
    <submittedName>
        <fullName evidence="2">Uncharacterized protein</fullName>
    </submittedName>
</protein>
<keyword evidence="1" id="KW-0472">Membrane</keyword>
<proteinExistence type="predicted"/>
<name>F9UIL0_9GAMM</name>
<evidence type="ECO:0000313" key="3">
    <source>
        <dbReference type="Proteomes" id="UP000005459"/>
    </source>
</evidence>
<evidence type="ECO:0000256" key="1">
    <source>
        <dbReference type="SAM" id="Phobius"/>
    </source>
</evidence>
<accession>F9UIL0</accession>
<keyword evidence="3" id="KW-1185">Reference proteome</keyword>
<reference evidence="2 3" key="1">
    <citation type="submission" date="2011-06" db="EMBL/GenBank/DDBJ databases">
        <title>The draft genome of Thiocapsa marina 5811.</title>
        <authorList>
            <consortium name="US DOE Joint Genome Institute (JGI-PGF)"/>
            <person name="Lucas S."/>
            <person name="Han J."/>
            <person name="Cheng J.-F."/>
            <person name="Goodwin L."/>
            <person name="Pitluck S."/>
            <person name="Peters L."/>
            <person name="Land M.L."/>
            <person name="Hauser L."/>
            <person name="Vogl K."/>
            <person name="Liu Z."/>
            <person name="Imhoff J."/>
            <person name="Thiel V."/>
            <person name="Frigaard N.-U."/>
            <person name="Bryant D."/>
            <person name="Woyke T.J."/>
        </authorList>
    </citation>
    <scope>NUCLEOTIDE SEQUENCE [LARGE SCALE GENOMIC DNA]</scope>
    <source>
        <strain evidence="2 3">5811</strain>
    </source>
</reference>
<organism evidence="2 3">
    <name type="scientific">Thiocapsa marina 5811</name>
    <dbReference type="NCBI Taxonomy" id="768671"/>
    <lineage>
        <taxon>Bacteria</taxon>
        <taxon>Pseudomonadati</taxon>
        <taxon>Pseudomonadota</taxon>
        <taxon>Gammaproteobacteria</taxon>
        <taxon>Chromatiales</taxon>
        <taxon>Chromatiaceae</taxon>
        <taxon>Thiocapsa</taxon>
    </lineage>
</organism>
<keyword evidence="1" id="KW-0812">Transmembrane</keyword>
<dbReference type="AlphaFoldDB" id="F9UIL0"/>
<gene>
    <name evidence="2" type="ORF">ThimaDRAFT_4763</name>
</gene>
<feature type="transmembrane region" description="Helical" evidence="1">
    <location>
        <begin position="32"/>
        <end position="60"/>
    </location>
</feature>
<dbReference type="eggNOG" id="ENOG502Z8Q9">
    <property type="taxonomic scope" value="Bacteria"/>
</dbReference>
<keyword evidence="1" id="KW-1133">Transmembrane helix</keyword>